<evidence type="ECO:0000313" key="2">
    <source>
        <dbReference type="Proteomes" id="UP000309676"/>
    </source>
</evidence>
<accession>A0A5R9G2B0</accession>
<evidence type="ECO:0000313" key="1">
    <source>
        <dbReference type="EMBL" id="TLS50492.1"/>
    </source>
</evidence>
<protein>
    <submittedName>
        <fullName evidence="1">Uncharacterized protein</fullName>
    </submittedName>
</protein>
<organism evidence="1 2">
    <name type="scientific">Paenibacillus antri</name>
    <dbReference type="NCBI Taxonomy" id="2582848"/>
    <lineage>
        <taxon>Bacteria</taxon>
        <taxon>Bacillati</taxon>
        <taxon>Bacillota</taxon>
        <taxon>Bacilli</taxon>
        <taxon>Bacillales</taxon>
        <taxon>Paenibacillaceae</taxon>
        <taxon>Paenibacillus</taxon>
    </lineage>
</organism>
<dbReference type="Proteomes" id="UP000309676">
    <property type="component" value="Unassembled WGS sequence"/>
</dbReference>
<name>A0A5R9G2B0_9BACL</name>
<sequence>MTKTDILTVNPQELARAWNETLPLLLGPSDKATVVADERDANVLRIHIDTAGRSMYSFDFKCTYVDSREVKVEIVDAERGHDQADETREIIQSLIEDYVRHIHECAQRLKGLTNA</sequence>
<gene>
    <name evidence="1" type="ORF">FE782_19170</name>
</gene>
<dbReference type="RefSeq" id="WP_138195859.1">
    <property type="nucleotide sequence ID" value="NZ_VCIW01000014.1"/>
</dbReference>
<keyword evidence="2" id="KW-1185">Reference proteome</keyword>
<dbReference type="AlphaFoldDB" id="A0A5R9G2B0"/>
<comment type="caution">
    <text evidence="1">The sequence shown here is derived from an EMBL/GenBank/DDBJ whole genome shotgun (WGS) entry which is preliminary data.</text>
</comment>
<reference evidence="1 2" key="1">
    <citation type="submission" date="2019-05" db="EMBL/GenBank/DDBJ databases">
        <authorList>
            <person name="Narsing Rao M.P."/>
            <person name="Li W.J."/>
        </authorList>
    </citation>
    <scope>NUCLEOTIDE SEQUENCE [LARGE SCALE GENOMIC DNA]</scope>
    <source>
        <strain evidence="1 2">SYSU_K30003</strain>
    </source>
</reference>
<dbReference type="OrthoDB" id="2971377at2"/>
<dbReference type="EMBL" id="VCIW01000014">
    <property type="protein sequence ID" value="TLS50492.1"/>
    <property type="molecule type" value="Genomic_DNA"/>
</dbReference>
<proteinExistence type="predicted"/>